<dbReference type="FunFam" id="2.30.30.190:FF:000003">
    <property type="entry name" value="dynactin subunit 1 isoform X1"/>
    <property type="match status" value="1"/>
</dbReference>
<dbReference type="GO" id="GO:0005874">
    <property type="term" value="C:microtubule"/>
    <property type="evidence" value="ECO:0007669"/>
    <property type="project" value="UniProtKB-KW"/>
</dbReference>
<name>A0A3B3BPP1_ORYME</name>
<evidence type="ECO:0000256" key="8">
    <source>
        <dbReference type="ARBA" id="ARBA00023212"/>
    </source>
</evidence>
<dbReference type="AlphaFoldDB" id="A0A3B3BPP1"/>
<evidence type="ECO:0000256" key="9">
    <source>
        <dbReference type="SAM" id="MobiDB-lite"/>
    </source>
</evidence>
<keyword evidence="8" id="KW-0206">Cytoskeleton</keyword>
<proteinExistence type="inferred from homology"/>
<protein>
    <recommendedName>
        <fullName evidence="3">Dynactin subunit 1</fullName>
    </recommendedName>
</protein>
<dbReference type="GeneTree" id="ENSGT00940000155378"/>
<accession>A0A3B3BPP1</accession>
<keyword evidence="12" id="KW-1185">Reference proteome</keyword>
<reference evidence="11" key="2">
    <citation type="submission" date="2025-09" db="UniProtKB">
        <authorList>
            <consortium name="Ensembl"/>
        </authorList>
    </citation>
    <scope>IDENTIFICATION</scope>
</reference>
<dbReference type="PROSITE" id="PS50245">
    <property type="entry name" value="CAP_GLY_2"/>
    <property type="match status" value="1"/>
</dbReference>
<evidence type="ECO:0000313" key="12">
    <source>
        <dbReference type="Proteomes" id="UP000261560"/>
    </source>
</evidence>
<dbReference type="SUPFAM" id="SSF74924">
    <property type="entry name" value="Cap-Gly domain"/>
    <property type="match status" value="1"/>
</dbReference>
<keyword evidence="5" id="KW-0493">Microtubule</keyword>
<keyword evidence="7" id="KW-0175">Coiled coil</keyword>
<dbReference type="Gene3D" id="2.30.30.190">
    <property type="entry name" value="CAP Gly-rich-like domain"/>
    <property type="match status" value="1"/>
</dbReference>
<comment type="similarity">
    <text evidence="2">Belongs to the dynactin 150 kDa subunit family.</text>
</comment>
<organism evidence="11 12">
    <name type="scientific">Oryzias melastigma</name>
    <name type="common">Marine medaka</name>
    <dbReference type="NCBI Taxonomy" id="30732"/>
    <lineage>
        <taxon>Eukaryota</taxon>
        <taxon>Metazoa</taxon>
        <taxon>Chordata</taxon>
        <taxon>Craniata</taxon>
        <taxon>Vertebrata</taxon>
        <taxon>Euteleostomi</taxon>
        <taxon>Actinopterygii</taxon>
        <taxon>Neopterygii</taxon>
        <taxon>Teleostei</taxon>
        <taxon>Neoteleostei</taxon>
        <taxon>Acanthomorphata</taxon>
        <taxon>Ovalentaria</taxon>
        <taxon>Atherinomorphae</taxon>
        <taxon>Beloniformes</taxon>
        <taxon>Adrianichthyidae</taxon>
        <taxon>Oryziinae</taxon>
        <taxon>Oryzias</taxon>
    </lineage>
</organism>
<dbReference type="PANTHER" id="PTHR18916">
    <property type="entry name" value="DYNACTIN 1-RELATED MICROTUBULE-BINDING"/>
    <property type="match status" value="1"/>
</dbReference>
<dbReference type="InterPro" id="IPR036859">
    <property type="entry name" value="CAP-Gly_dom_sf"/>
</dbReference>
<dbReference type="Proteomes" id="UP000261560">
    <property type="component" value="Unplaced"/>
</dbReference>
<evidence type="ECO:0000256" key="1">
    <source>
        <dbReference type="ARBA" id="ARBA00004245"/>
    </source>
</evidence>
<evidence type="ECO:0000259" key="10">
    <source>
        <dbReference type="PROSITE" id="PS50245"/>
    </source>
</evidence>
<feature type="compositionally biased region" description="Low complexity" evidence="9">
    <location>
        <begin position="138"/>
        <end position="156"/>
    </location>
</feature>
<evidence type="ECO:0000256" key="5">
    <source>
        <dbReference type="ARBA" id="ARBA00022701"/>
    </source>
</evidence>
<dbReference type="InterPro" id="IPR000938">
    <property type="entry name" value="CAP-Gly_domain"/>
</dbReference>
<evidence type="ECO:0000256" key="7">
    <source>
        <dbReference type="ARBA" id="ARBA00023054"/>
    </source>
</evidence>
<evidence type="ECO:0000256" key="2">
    <source>
        <dbReference type="ARBA" id="ARBA00011010"/>
    </source>
</evidence>
<comment type="subcellular location">
    <subcellularLocation>
        <location evidence="1">Cytoplasm</location>
        <location evidence="1">Cytoskeleton</location>
    </subcellularLocation>
</comment>
<dbReference type="GO" id="GO:0008017">
    <property type="term" value="F:microtubule binding"/>
    <property type="evidence" value="ECO:0007669"/>
    <property type="project" value="UniProtKB-ARBA"/>
</dbReference>
<evidence type="ECO:0000256" key="3">
    <source>
        <dbReference type="ARBA" id="ARBA00016574"/>
    </source>
</evidence>
<sequence length="398" mass="44186">KLQKNCKNYDRSGSSRMSSDGGGRPVKVGSLVEVIGKSQHGTVAYIGTTLFASGKWVGVILDEAKGKNDGTVQGKRYFTCEENHGIFVRQSQIQLVDDTADTTSPETPEPSSSRVPKKGESWDAQPSRPTGGTGRGAASGSASASTGEMSSSEASTPAQTPLVAPLIPTLHSPGNAAAPPSKEEETLRAQVKDLEEKLETLKMKRTEDKAKLKELEKHKIQLEQLQEWKTKMQEQQAELQKQLKEAKREAKEALEAKERYTEEMSDTADAIEMATLDKEMAEERAESLQLEVDSLKERVEELTMDLEILKHEIEEKGSDGAASSFHVKQLEEQNGRLKEALVRMRDLSASEKQEHVKLQRQMEKKNSKQNFLTVNGFTQPLNTSGKTVFALWFIFYDK</sequence>
<reference evidence="11" key="1">
    <citation type="submission" date="2025-08" db="UniProtKB">
        <authorList>
            <consortium name="Ensembl"/>
        </authorList>
    </citation>
    <scope>IDENTIFICATION</scope>
</reference>
<dbReference type="PROSITE" id="PS00845">
    <property type="entry name" value="CAP_GLY_1"/>
    <property type="match status" value="1"/>
</dbReference>
<evidence type="ECO:0000256" key="4">
    <source>
        <dbReference type="ARBA" id="ARBA00022490"/>
    </source>
</evidence>
<dbReference type="GO" id="GO:0030286">
    <property type="term" value="C:dynein complex"/>
    <property type="evidence" value="ECO:0007669"/>
    <property type="project" value="UniProtKB-KW"/>
</dbReference>
<dbReference type="SMART" id="SM01052">
    <property type="entry name" value="CAP_GLY"/>
    <property type="match status" value="1"/>
</dbReference>
<dbReference type="Pfam" id="PF01302">
    <property type="entry name" value="CAP_GLY"/>
    <property type="match status" value="1"/>
</dbReference>
<keyword evidence="6" id="KW-0243">Dynein</keyword>
<feature type="compositionally biased region" description="Low complexity" evidence="9">
    <location>
        <begin position="102"/>
        <end position="113"/>
    </location>
</feature>
<evidence type="ECO:0000313" key="11">
    <source>
        <dbReference type="Ensembl" id="ENSOMEP00000007244.1"/>
    </source>
</evidence>
<evidence type="ECO:0000256" key="6">
    <source>
        <dbReference type="ARBA" id="ARBA00023017"/>
    </source>
</evidence>
<keyword evidence="4" id="KW-0963">Cytoplasm</keyword>
<feature type="region of interest" description="Disordered" evidence="9">
    <location>
        <begin position="91"/>
        <end position="188"/>
    </location>
</feature>
<dbReference type="Ensembl" id="ENSOMET00000004448.1">
    <property type="protein sequence ID" value="ENSOMEP00000007244.1"/>
    <property type="gene ID" value="ENSOMEG00000008657.1"/>
</dbReference>
<feature type="domain" description="CAP-Gly" evidence="10">
    <location>
        <begin position="47"/>
        <end position="89"/>
    </location>
</feature>
<feature type="region of interest" description="Disordered" evidence="9">
    <location>
        <begin position="1"/>
        <end position="25"/>
    </location>
</feature>